<dbReference type="PANTHER" id="PTHR43464:SF19">
    <property type="entry name" value="UBIQUINONE BIOSYNTHESIS O-METHYLTRANSFERASE, MITOCHONDRIAL"/>
    <property type="match status" value="1"/>
</dbReference>
<dbReference type="EMBL" id="LK021343">
    <property type="protein sequence ID" value="CDQ47138.1"/>
    <property type="molecule type" value="Genomic_DNA"/>
</dbReference>
<keyword evidence="1 5" id="KW-0489">Methyltransferase</keyword>
<reference evidence="5" key="2">
    <citation type="submission" date="2015-09" db="EMBL/GenBank/DDBJ databases">
        <title>Draft genome sequence of Mycobacterium neoaurum DSM 44074.</title>
        <authorList>
            <person name="Croce O."/>
            <person name="Robert C."/>
            <person name="Raoult D."/>
            <person name="Drancourt M."/>
        </authorList>
    </citation>
    <scope>NUCLEOTIDE SEQUENCE</scope>
    <source>
        <strain evidence="5">DSM 44074</strain>
    </source>
</reference>
<dbReference type="CDD" id="cd02440">
    <property type="entry name" value="AdoMet_MTases"/>
    <property type="match status" value="1"/>
</dbReference>
<dbReference type="GO" id="GO:0008168">
    <property type="term" value="F:methyltransferase activity"/>
    <property type="evidence" value="ECO:0007669"/>
    <property type="project" value="UniProtKB-KW"/>
</dbReference>
<feature type="domain" description="Methyltransferase" evidence="4">
    <location>
        <begin position="47"/>
        <end position="138"/>
    </location>
</feature>
<dbReference type="Gene3D" id="3.40.50.150">
    <property type="entry name" value="Vaccinia Virus protein VP39"/>
    <property type="match status" value="1"/>
</dbReference>
<dbReference type="SUPFAM" id="SSF53335">
    <property type="entry name" value="S-adenosyl-L-methionine-dependent methyltransferases"/>
    <property type="match status" value="1"/>
</dbReference>
<dbReference type="Pfam" id="PF13649">
    <property type="entry name" value="Methyltransf_25"/>
    <property type="match status" value="1"/>
</dbReference>
<evidence type="ECO:0000256" key="2">
    <source>
        <dbReference type="ARBA" id="ARBA00022679"/>
    </source>
</evidence>
<dbReference type="InterPro" id="IPR029063">
    <property type="entry name" value="SAM-dependent_MTases_sf"/>
</dbReference>
<dbReference type="GO" id="GO:0032259">
    <property type="term" value="P:methylation"/>
    <property type="evidence" value="ECO:0007669"/>
    <property type="project" value="UniProtKB-KW"/>
</dbReference>
<accession>A0AAV2WTN4</accession>
<dbReference type="AlphaFoldDB" id="A0AAV2WTN4"/>
<proteinExistence type="predicted"/>
<dbReference type="PANTHER" id="PTHR43464">
    <property type="entry name" value="METHYLTRANSFERASE"/>
    <property type="match status" value="1"/>
</dbReference>
<name>A0AAV2WTN4_MYCNE</name>
<keyword evidence="2" id="KW-0808">Transferase</keyword>
<keyword evidence="3" id="KW-0949">S-adenosyl-L-methionine</keyword>
<dbReference type="InterPro" id="IPR041698">
    <property type="entry name" value="Methyltransf_25"/>
</dbReference>
<dbReference type="Proteomes" id="UP000028864">
    <property type="component" value="Unassembled WGS sequence"/>
</dbReference>
<organism evidence="5 6">
    <name type="scientific">Mycolicibacterium neoaurum</name>
    <name type="common">Mycobacterium neoaurum</name>
    <dbReference type="NCBI Taxonomy" id="1795"/>
    <lineage>
        <taxon>Bacteria</taxon>
        <taxon>Bacillati</taxon>
        <taxon>Actinomycetota</taxon>
        <taxon>Actinomycetes</taxon>
        <taxon>Mycobacteriales</taxon>
        <taxon>Mycobacteriaceae</taxon>
        <taxon>Mycolicibacterium</taxon>
    </lineage>
</organism>
<dbReference type="RefSeq" id="WP_030137085.1">
    <property type="nucleotide sequence ID" value="NZ_LK021343.1"/>
</dbReference>
<protein>
    <submittedName>
        <fullName evidence="5">Type 11 methyltransferase</fullName>
    </submittedName>
</protein>
<sequence length="218" mass="23428">MTETPHSAQVFDEWDERYTAFLDRLPARRPNPVVIDEAAGLPAGTALDIGCGLGADAVWLAGRGWQVTALDVSQVALEQAAAAAAAAGVHVQWLRNRLEDMEIPAEGFDLVTAHYPALLRTPDGAAGTALLSAVAPGGTLLVVHHADIDVELAKSHGFDPAMYLLHDDVRALLDDRWEVRVERGRRRDVPAGADGQHTHDDIIVAQLLSPEGRMSDRG</sequence>
<evidence type="ECO:0000256" key="1">
    <source>
        <dbReference type="ARBA" id="ARBA00022603"/>
    </source>
</evidence>
<evidence type="ECO:0000313" key="6">
    <source>
        <dbReference type="Proteomes" id="UP000028864"/>
    </source>
</evidence>
<gene>
    <name evidence="5" type="ORF">BN1047_05056</name>
</gene>
<reference evidence="5" key="1">
    <citation type="submission" date="2014-05" db="EMBL/GenBank/DDBJ databases">
        <authorList>
            <person name="Urmite Genomes"/>
        </authorList>
    </citation>
    <scope>NUCLEOTIDE SEQUENCE</scope>
    <source>
        <strain evidence="5">DSM 44074</strain>
    </source>
</reference>
<evidence type="ECO:0000256" key="3">
    <source>
        <dbReference type="ARBA" id="ARBA00022691"/>
    </source>
</evidence>
<evidence type="ECO:0000313" key="5">
    <source>
        <dbReference type="EMBL" id="CDQ47138.1"/>
    </source>
</evidence>
<evidence type="ECO:0000259" key="4">
    <source>
        <dbReference type="Pfam" id="PF13649"/>
    </source>
</evidence>